<evidence type="ECO:0000256" key="1">
    <source>
        <dbReference type="SAM" id="MobiDB-lite"/>
    </source>
</evidence>
<organism evidence="2 3">
    <name type="scientific">Rhipicephalus microplus</name>
    <name type="common">Cattle tick</name>
    <name type="synonym">Boophilus microplus</name>
    <dbReference type="NCBI Taxonomy" id="6941"/>
    <lineage>
        <taxon>Eukaryota</taxon>
        <taxon>Metazoa</taxon>
        <taxon>Ecdysozoa</taxon>
        <taxon>Arthropoda</taxon>
        <taxon>Chelicerata</taxon>
        <taxon>Arachnida</taxon>
        <taxon>Acari</taxon>
        <taxon>Parasitiformes</taxon>
        <taxon>Ixodida</taxon>
        <taxon>Ixodoidea</taxon>
        <taxon>Ixodidae</taxon>
        <taxon>Rhipicephalinae</taxon>
        <taxon>Rhipicephalus</taxon>
        <taxon>Boophilus</taxon>
    </lineage>
</organism>
<dbReference type="EMBL" id="JABSTU010000004">
    <property type="protein sequence ID" value="KAH8034084.1"/>
    <property type="molecule type" value="Genomic_DNA"/>
</dbReference>
<proteinExistence type="predicted"/>
<dbReference type="VEuPathDB" id="VectorBase:LOC119162190"/>
<feature type="region of interest" description="Disordered" evidence="1">
    <location>
        <begin position="64"/>
        <end position="123"/>
    </location>
</feature>
<gene>
    <name evidence="2" type="ORF">HPB51_020101</name>
</gene>
<accession>A0A9J6EJ05</accession>
<reference evidence="2" key="2">
    <citation type="submission" date="2021-09" db="EMBL/GenBank/DDBJ databases">
        <authorList>
            <person name="Jia N."/>
            <person name="Wang J."/>
            <person name="Shi W."/>
            <person name="Du L."/>
            <person name="Sun Y."/>
            <person name="Zhan W."/>
            <person name="Jiang J."/>
            <person name="Wang Q."/>
            <person name="Zhang B."/>
            <person name="Ji P."/>
            <person name="Sakyi L.B."/>
            <person name="Cui X."/>
            <person name="Yuan T."/>
            <person name="Jiang B."/>
            <person name="Yang W."/>
            <person name="Lam T.T.-Y."/>
            <person name="Chang Q."/>
            <person name="Ding S."/>
            <person name="Wang X."/>
            <person name="Zhu J."/>
            <person name="Ruan X."/>
            <person name="Zhao L."/>
            <person name="Wei J."/>
            <person name="Que T."/>
            <person name="Du C."/>
            <person name="Cheng J."/>
            <person name="Dai P."/>
            <person name="Han X."/>
            <person name="Huang E."/>
            <person name="Gao Y."/>
            <person name="Liu J."/>
            <person name="Shao H."/>
            <person name="Ye R."/>
            <person name="Li L."/>
            <person name="Wei W."/>
            <person name="Wang X."/>
            <person name="Wang C."/>
            <person name="Huo Q."/>
            <person name="Li W."/>
            <person name="Guo W."/>
            <person name="Chen H."/>
            <person name="Chen S."/>
            <person name="Zhou L."/>
            <person name="Zhou L."/>
            <person name="Ni X."/>
            <person name="Tian J."/>
            <person name="Zhou Y."/>
            <person name="Sheng Y."/>
            <person name="Liu T."/>
            <person name="Pan Y."/>
            <person name="Xia L."/>
            <person name="Li J."/>
            <person name="Zhao F."/>
            <person name="Cao W."/>
        </authorList>
    </citation>
    <scope>NUCLEOTIDE SEQUENCE</scope>
    <source>
        <strain evidence="2">Rmic-2018</strain>
        <tissue evidence="2">Larvae</tissue>
    </source>
</reference>
<dbReference type="AlphaFoldDB" id="A0A9J6EJ05"/>
<dbReference type="Proteomes" id="UP000821866">
    <property type="component" value="Chromosome 2"/>
</dbReference>
<name>A0A9J6EJ05_RHIMP</name>
<protein>
    <submittedName>
        <fullName evidence="2">Uncharacterized protein</fullName>
    </submittedName>
</protein>
<comment type="caution">
    <text evidence="2">The sequence shown here is derived from an EMBL/GenBank/DDBJ whole genome shotgun (WGS) entry which is preliminary data.</text>
</comment>
<feature type="compositionally biased region" description="Basic and acidic residues" evidence="1">
    <location>
        <begin position="64"/>
        <end position="76"/>
    </location>
</feature>
<evidence type="ECO:0000313" key="3">
    <source>
        <dbReference type="Proteomes" id="UP000821866"/>
    </source>
</evidence>
<sequence>MSSKTLARHASFYDICEVVKKECCHPYSEEEESQRELSTCEERAGDADAVTGFDKLPIGLEPDVRAASAREERAGDVDAVTCSDKPLSSLDPGVGRASSKTPTSNTKQAEAKESEPSASSEFHGITMSEEQYTSLLQSLNLPIHSKPITNTQLEKEAERPCICSRGQQPQTPQPSVPQHKIALQTPTQQLPAAQMSVQQTPVPVVPAQQTPRYQTTTVLAATEVPTVLTSTLCWTIEHDQQPPLGSGGAEEVITARARPAAARKLTYDSVPVPASMGAAEESPVLSVTAA</sequence>
<feature type="compositionally biased region" description="Polar residues" evidence="1">
    <location>
        <begin position="98"/>
        <end position="108"/>
    </location>
</feature>
<reference evidence="2" key="1">
    <citation type="journal article" date="2020" name="Cell">
        <title>Large-Scale Comparative Analyses of Tick Genomes Elucidate Their Genetic Diversity and Vector Capacities.</title>
        <authorList>
            <consortium name="Tick Genome and Microbiome Consortium (TIGMIC)"/>
            <person name="Jia N."/>
            <person name="Wang J."/>
            <person name="Shi W."/>
            <person name="Du L."/>
            <person name="Sun Y."/>
            <person name="Zhan W."/>
            <person name="Jiang J.F."/>
            <person name="Wang Q."/>
            <person name="Zhang B."/>
            <person name="Ji P."/>
            <person name="Bell-Sakyi L."/>
            <person name="Cui X.M."/>
            <person name="Yuan T.T."/>
            <person name="Jiang B.G."/>
            <person name="Yang W.F."/>
            <person name="Lam T.T."/>
            <person name="Chang Q.C."/>
            <person name="Ding S.J."/>
            <person name="Wang X.J."/>
            <person name="Zhu J.G."/>
            <person name="Ruan X.D."/>
            <person name="Zhao L."/>
            <person name="Wei J.T."/>
            <person name="Ye R.Z."/>
            <person name="Que T.C."/>
            <person name="Du C.H."/>
            <person name="Zhou Y.H."/>
            <person name="Cheng J.X."/>
            <person name="Dai P.F."/>
            <person name="Guo W.B."/>
            <person name="Han X.H."/>
            <person name="Huang E.J."/>
            <person name="Li L.F."/>
            <person name="Wei W."/>
            <person name="Gao Y.C."/>
            <person name="Liu J.Z."/>
            <person name="Shao H.Z."/>
            <person name="Wang X."/>
            <person name="Wang C.C."/>
            <person name="Yang T.C."/>
            <person name="Huo Q.B."/>
            <person name="Li W."/>
            <person name="Chen H.Y."/>
            <person name="Chen S.E."/>
            <person name="Zhou L.G."/>
            <person name="Ni X.B."/>
            <person name="Tian J.H."/>
            <person name="Sheng Y."/>
            <person name="Liu T."/>
            <person name="Pan Y.S."/>
            <person name="Xia L.Y."/>
            <person name="Li J."/>
            <person name="Zhao F."/>
            <person name="Cao W.C."/>
        </authorList>
    </citation>
    <scope>NUCLEOTIDE SEQUENCE</scope>
    <source>
        <strain evidence="2">Rmic-2018</strain>
    </source>
</reference>
<evidence type="ECO:0000313" key="2">
    <source>
        <dbReference type="EMBL" id="KAH8034084.1"/>
    </source>
</evidence>
<keyword evidence="3" id="KW-1185">Reference proteome</keyword>